<dbReference type="EMBL" id="JADCNL010000001">
    <property type="protein sequence ID" value="KAG0496772.1"/>
    <property type="molecule type" value="Genomic_DNA"/>
</dbReference>
<dbReference type="AlphaFoldDB" id="A0A835S4A0"/>
<sequence>MMSFCFFYVLVFCGDCRFWWWLTESRLGIVYCKGSLRCGCHGRELGFRYRGSPGLEAIKDLVLPPLSAKQRCIRVQIVSSYGELRLLNLGFGGTRFLVAFGLFKGDDYSEVHVLDDLLILLKMEC</sequence>
<feature type="signal peptide" evidence="1">
    <location>
        <begin position="1"/>
        <end position="25"/>
    </location>
</feature>
<proteinExistence type="predicted"/>
<dbReference type="OrthoDB" id="10263272at2759"/>
<reference evidence="2 3" key="1">
    <citation type="journal article" date="2020" name="Nat. Food">
        <title>A phased Vanilla planifolia genome enables genetic improvement of flavour and production.</title>
        <authorList>
            <person name="Hasing T."/>
            <person name="Tang H."/>
            <person name="Brym M."/>
            <person name="Khazi F."/>
            <person name="Huang T."/>
            <person name="Chambers A.H."/>
        </authorList>
    </citation>
    <scope>NUCLEOTIDE SEQUENCE [LARGE SCALE GENOMIC DNA]</scope>
    <source>
        <tissue evidence="2">Leaf</tissue>
    </source>
</reference>
<name>A0A835S4A0_VANPL</name>
<evidence type="ECO:0000313" key="2">
    <source>
        <dbReference type="EMBL" id="KAG0496772.1"/>
    </source>
</evidence>
<protein>
    <submittedName>
        <fullName evidence="2">Uncharacterized protein</fullName>
    </submittedName>
</protein>
<keyword evidence="3" id="KW-1185">Reference proteome</keyword>
<accession>A0A835S4A0</accession>
<gene>
    <name evidence="2" type="ORF">HPP92_001463</name>
</gene>
<comment type="caution">
    <text evidence="2">The sequence shown here is derived from an EMBL/GenBank/DDBJ whole genome shotgun (WGS) entry which is preliminary data.</text>
</comment>
<dbReference type="Proteomes" id="UP000636800">
    <property type="component" value="Chromosome 1"/>
</dbReference>
<feature type="chain" id="PRO_5032858377" evidence="1">
    <location>
        <begin position="26"/>
        <end position="125"/>
    </location>
</feature>
<evidence type="ECO:0000256" key="1">
    <source>
        <dbReference type="SAM" id="SignalP"/>
    </source>
</evidence>
<keyword evidence="1" id="KW-0732">Signal</keyword>
<organism evidence="2 3">
    <name type="scientific">Vanilla planifolia</name>
    <name type="common">Vanilla</name>
    <dbReference type="NCBI Taxonomy" id="51239"/>
    <lineage>
        <taxon>Eukaryota</taxon>
        <taxon>Viridiplantae</taxon>
        <taxon>Streptophyta</taxon>
        <taxon>Embryophyta</taxon>
        <taxon>Tracheophyta</taxon>
        <taxon>Spermatophyta</taxon>
        <taxon>Magnoliopsida</taxon>
        <taxon>Liliopsida</taxon>
        <taxon>Asparagales</taxon>
        <taxon>Orchidaceae</taxon>
        <taxon>Vanilloideae</taxon>
        <taxon>Vanilleae</taxon>
        <taxon>Vanilla</taxon>
    </lineage>
</organism>
<evidence type="ECO:0000313" key="3">
    <source>
        <dbReference type="Proteomes" id="UP000636800"/>
    </source>
</evidence>